<evidence type="ECO:0000313" key="2">
    <source>
        <dbReference type="Proteomes" id="UP001177140"/>
    </source>
</evidence>
<accession>A0AA41S484</accession>
<dbReference type="AlphaFoldDB" id="A0AA41S484"/>
<dbReference type="InterPro" id="IPR039904">
    <property type="entry name" value="TRANK1"/>
</dbReference>
<organism evidence="1 2">
    <name type="scientific">Papaver nudicaule</name>
    <name type="common">Iceland poppy</name>
    <dbReference type="NCBI Taxonomy" id="74823"/>
    <lineage>
        <taxon>Eukaryota</taxon>
        <taxon>Viridiplantae</taxon>
        <taxon>Streptophyta</taxon>
        <taxon>Embryophyta</taxon>
        <taxon>Tracheophyta</taxon>
        <taxon>Spermatophyta</taxon>
        <taxon>Magnoliopsida</taxon>
        <taxon>Ranunculales</taxon>
        <taxon>Papaveraceae</taxon>
        <taxon>Papaveroideae</taxon>
        <taxon>Papaver</taxon>
    </lineage>
</organism>
<name>A0AA41S484_PAPNU</name>
<comment type="caution">
    <text evidence="1">The sequence shown here is derived from an EMBL/GenBank/DDBJ whole genome shotgun (WGS) entry which is preliminary data.</text>
</comment>
<dbReference type="PANTHER" id="PTHR21529:SF4">
    <property type="entry name" value="TPR AND ANKYRIN REPEAT-CONTAINING PROTEIN 1"/>
    <property type="match status" value="1"/>
</dbReference>
<keyword evidence="2" id="KW-1185">Reference proteome</keyword>
<dbReference type="EMBL" id="JAJJMA010078437">
    <property type="protein sequence ID" value="MCL7028346.1"/>
    <property type="molecule type" value="Genomic_DNA"/>
</dbReference>
<evidence type="ECO:0000313" key="1">
    <source>
        <dbReference type="EMBL" id="MCL7028346.1"/>
    </source>
</evidence>
<reference evidence="1" key="1">
    <citation type="submission" date="2022-03" db="EMBL/GenBank/DDBJ databases">
        <title>A functionally conserved STORR gene fusion in Papaver species that diverged 16.8 million years ago.</title>
        <authorList>
            <person name="Catania T."/>
        </authorList>
    </citation>
    <scope>NUCLEOTIDE SEQUENCE</scope>
    <source>
        <strain evidence="1">S-191538</strain>
    </source>
</reference>
<proteinExistence type="predicted"/>
<dbReference type="PANTHER" id="PTHR21529">
    <property type="entry name" value="MAMMARY TURMOR VIRUS RECEPTOR HOMOLOG 1, 2 MTVR1, 2"/>
    <property type="match status" value="1"/>
</dbReference>
<sequence length="159" mass="17874">MDQSRISDIYHLNQNFRTHAGVLNLSQSVIELLYKFFPHHIDNLSPETSLIYGEAPIWLESVNDENAIITIFGKSGENAVRSTSGFGAEQVILVRDDSARKKIAEYIGKQALVLTIAECKGLEFQVYKSGLWYSFRIPRLSSSGLYLGILCLMSVHYSV</sequence>
<protein>
    <submittedName>
        <fullName evidence="1">Uncharacterized protein</fullName>
    </submittedName>
</protein>
<dbReference type="Proteomes" id="UP001177140">
    <property type="component" value="Unassembled WGS sequence"/>
</dbReference>
<gene>
    <name evidence="1" type="ORF">MKW94_019846</name>
</gene>